<name>A0ABR6Z2N8_9FIRM</name>
<organism evidence="2 3">
    <name type="scientific">Acetobacterium malicum</name>
    <dbReference type="NCBI Taxonomy" id="52692"/>
    <lineage>
        <taxon>Bacteria</taxon>
        <taxon>Bacillati</taxon>
        <taxon>Bacillota</taxon>
        <taxon>Clostridia</taxon>
        <taxon>Eubacteriales</taxon>
        <taxon>Eubacteriaceae</taxon>
        <taxon>Acetobacterium</taxon>
    </lineage>
</organism>
<sequence length="176" mass="20193">MIIIEKAASGSDNIALIVALIALVGVLANSIIGYINTNKSIKADVVSKARIGWIEKERAFLSEYISLSSNMYSYYSIWVRDGGEEEKFLNYCKEPVRFQNLKNLLLISLGPDDGKDDYNNEDFIKIIEELYDITRKNMVSNQRLDGLSKQQSMEKELTEFARNYFKNEWKKAKEGK</sequence>
<dbReference type="EMBL" id="WJBE01000026">
    <property type="protein sequence ID" value="MBC3901402.1"/>
    <property type="molecule type" value="Genomic_DNA"/>
</dbReference>
<accession>A0ABR6Z2N8</accession>
<evidence type="ECO:0000313" key="2">
    <source>
        <dbReference type="EMBL" id="MBC3901402.1"/>
    </source>
</evidence>
<keyword evidence="3" id="KW-1185">Reference proteome</keyword>
<dbReference type="RefSeq" id="WP_186895454.1">
    <property type="nucleotide sequence ID" value="NZ_WJBE01000026.1"/>
</dbReference>
<keyword evidence="1" id="KW-0472">Membrane</keyword>
<keyword evidence="1" id="KW-0812">Transmembrane</keyword>
<gene>
    <name evidence="2" type="ORF">GH811_17520</name>
</gene>
<evidence type="ECO:0000256" key="1">
    <source>
        <dbReference type="SAM" id="Phobius"/>
    </source>
</evidence>
<keyword evidence="1" id="KW-1133">Transmembrane helix</keyword>
<protein>
    <submittedName>
        <fullName evidence="2">Uncharacterized protein</fullName>
    </submittedName>
</protein>
<reference evidence="2 3" key="1">
    <citation type="journal article" date="2020" name="mSystems">
        <title>Defining Genomic and Predicted Metabolic Features of the Acetobacterium Genus.</title>
        <authorList>
            <person name="Ross D.E."/>
            <person name="Marshall C.W."/>
            <person name="Gulliver D."/>
            <person name="May H.D."/>
            <person name="Norman R.S."/>
        </authorList>
    </citation>
    <scope>NUCLEOTIDE SEQUENCE [LARGE SCALE GENOMIC DNA]</scope>
    <source>
        <strain evidence="2 3">DSM 4132</strain>
    </source>
</reference>
<proteinExistence type="predicted"/>
<feature type="transmembrane region" description="Helical" evidence="1">
    <location>
        <begin position="14"/>
        <end position="35"/>
    </location>
</feature>
<comment type="caution">
    <text evidence="2">The sequence shown here is derived from an EMBL/GenBank/DDBJ whole genome shotgun (WGS) entry which is preliminary data.</text>
</comment>
<dbReference type="Proteomes" id="UP000622405">
    <property type="component" value="Unassembled WGS sequence"/>
</dbReference>
<evidence type="ECO:0000313" key="3">
    <source>
        <dbReference type="Proteomes" id="UP000622405"/>
    </source>
</evidence>